<dbReference type="EMBL" id="MJFZ01000387">
    <property type="protein sequence ID" value="RAW30125.1"/>
    <property type="molecule type" value="Genomic_DNA"/>
</dbReference>
<dbReference type="AlphaFoldDB" id="A0A329S050"/>
<evidence type="ECO:0000256" key="1">
    <source>
        <dbReference type="SAM" id="Phobius"/>
    </source>
</evidence>
<feature type="transmembrane region" description="Helical" evidence="1">
    <location>
        <begin position="60"/>
        <end position="83"/>
    </location>
</feature>
<dbReference type="VEuPathDB" id="FungiDB:PC110_g13516"/>
<keyword evidence="1" id="KW-1133">Transmembrane helix</keyword>
<keyword evidence="1" id="KW-0812">Transmembrane</keyword>
<gene>
    <name evidence="2" type="ORF">PC110_g13516</name>
</gene>
<sequence length="122" mass="13971">MTSTHIGGFMEMKLKFYLLESKNPCIPNKRSYNAGDGMSDVLRNRPYTSRRDRVLRSIRILAAVSTMLANFIRIFLLSTTVLADKMSRQYVGRKIWFPHEITVGQIAVDSMVFHLVGYPVVD</sequence>
<evidence type="ECO:0000313" key="3">
    <source>
        <dbReference type="Proteomes" id="UP000251314"/>
    </source>
</evidence>
<name>A0A329S050_9STRA</name>
<protein>
    <submittedName>
        <fullName evidence="2">Uncharacterized protein</fullName>
    </submittedName>
</protein>
<organism evidence="2 3">
    <name type="scientific">Phytophthora cactorum</name>
    <dbReference type="NCBI Taxonomy" id="29920"/>
    <lineage>
        <taxon>Eukaryota</taxon>
        <taxon>Sar</taxon>
        <taxon>Stramenopiles</taxon>
        <taxon>Oomycota</taxon>
        <taxon>Peronosporomycetes</taxon>
        <taxon>Peronosporales</taxon>
        <taxon>Peronosporaceae</taxon>
        <taxon>Phytophthora</taxon>
    </lineage>
</organism>
<keyword evidence="1" id="KW-0472">Membrane</keyword>
<comment type="caution">
    <text evidence="2">The sequence shown here is derived from an EMBL/GenBank/DDBJ whole genome shotgun (WGS) entry which is preliminary data.</text>
</comment>
<reference evidence="2 3" key="1">
    <citation type="submission" date="2018-01" db="EMBL/GenBank/DDBJ databases">
        <title>Draft genome of the strawberry crown rot pathogen Phytophthora cactorum.</title>
        <authorList>
            <person name="Armitage A.D."/>
            <person name="Lysoe E."/>
            <person name="Nellist C.F."/>
            <person name="Harrison R.J."/>
            <person name="Brurberg M.B."/>
        </authorList>
    </citation>
    <scope>NUCLEOTIDE SEQUENCE [LARGE SCALE GENOMIC DNA]</scope>
    <source>
        <strain evidence="2 3">10300</strain>
    </source>
</reference>
<accession>A0A329S050</accession>
<proteinExistence type="predicted"/>
<keyword evidence="3" id="KW-1185">Reference proteome</keyword>
<dbReference type="Proteomes" id="UP000251314">
    <property type="component" value="Unassembled WGS sequence"/>
</dbReference>
<evidence type="ECO:0000313" key="2">
    <source>
        <dbReference type="EMBL" id="RAW30125.1"/>
    </source>
</evidence>